<dbReference type="Gene3D" id="1.10.150.240">
    <property type="entry name" value="Putative phosphatase, domain 2"/>
    <property type="match status" value="1"/>
</dbReference>
<evidence type="ECO:0000313" key="6">
    <source>
        <dbReference type="Proteomes" id="UP000889800"/>
    </source>
</evidence>
<dbReference type="PANTHER" id="PTHR46193:SF10">
    <property type="entry name" value="6-PHOSPHOGLUCONATE PHOSPHATASE"/>
    <property type="match status" value="1"/>
</dbReference>
<evidence type="ECO:0000256" key="2">
    <source>
        <dbReference type="ARBA" id="ARBA00006171"/>
    </source>
</evidence>
<evidence type="ECO:0000256" key="3">
    <source>
        <dbReference type="ARBA" id="ARBA00022723"/>
    </source>
</evidence>
<keyword evidence="3" id="KW-0479">Metal-binding</keyword>
<evidence type="ECO:0000313" key="5">
    <source>
        <dbReference type="EMBL" id="ABB56117.1"/>
    </source>
</evidence>
<accession>Q31S52</accession>
<dbReference type="SUPFAM" id="SSF56784">
    <property type="entry name" value="HAD-like"/>
    <property type="match status" value="1"/>
</dbReference>
<dbReference type="NCBIfam" id="TIGR01509">
    <property type="entry name" value="HAD-SF-IA-v3"/>
    <property type="match status" value="1"/>
</dbReference>
<reference evidence="6" key="1">
    <citation type="submission" date="2005-08" db="EMBL/GenBank/DDBJ databases">
        <title>Complete sequence of chromosome 1 of Synechococcus elongatus PCC 7942.</title>
        <authorList>
            <consortium name="US DOE Joint Genome Institute"/>
            <person name="Copeland A."/>
            <person name="Lucas S."/>
            <person name="Lapidus A."/>
            <person name="Barry K."/>
            <person name="Detter J.C."/>
            <person name="Glavina T."/>
            <person name="Hammon N."/>
            <person name="Israni S."/>
            <person name="Pitluck S."/>
            <person name="Schmutz J."/>
            <person name="Larimer F."/>
            <person name="Land M."/>
            <person name="Kyrpides N."/>
            <person name="Lykidis A."/>
            <person name="Richardson P."/>
        </authorList>
    </citation>
    <scope>NUCLEOTIDE SEQUENCE [LARGE SCALE GENOMIC DNA]</scope>
    <source>
        <strain evidence="6">ATCC 33912 / PCC 7942 / FACHB-805</strain>
    </source>
</reference>
<dbReference type="Pfam" id="PF00702">
    <property type="entry name" value="Hydrolase"/>
    <property type="match status" value="1"/>
</dbReference>
<dbReference type="AlphaFoldDB" id="Q31S52"/>
<dbReference type="Proteomes" id="UP000889800">
    <property type="component" value="Chromosome"/>
</dbReference>
<dbReference type="InterPro" id="IPR023198">
    <property type="entry name" value="PGP-like_dom2"/>
</dbReference>
<keyword evidence="4" id="KW-0460">Magnesium</keyword>
<dbReference type="GeneID" id="72428893"/>
<sequence length="228" mass="25154">MQTSPFQLVIFDCDGVLVDSERITNRVFADMLNELGLLVTLDDMFEQFVGHSMADCLKLIERRLGNPPPPDFVQHYQRRTRIALETHLQAVPGVEEALDALELPYCVASSGDHQKMRTTLSLTKLWPRFEGRIFSVTEVPRGKPFPDVFLLAADRFGVNPTACAVIEDTPLGVAAGVAAGMQVFGYAGSMPAWRLQEAGAHLIFDDMRLLPSLLQSSPKDNSTALPNP</sequence>
<dbReference type="InterPro" id="IPR023214">
    <property type="entry name" value="HAD_sf"/>
</dbReference>
<dbReference type="EMBL" id="CP000100">
    <property type="protein sequence ID" value="ABB56117.1"/>
    <property type="molecule type" value="Genomic_DNA"/>
</dbReference>
<organism evidence="5 6">
    <name type="scientific">Synechococcus elongatus (strain ATCC 33912 / PCC 7942 / FACHB-805)</name>
    <name type="common">Anacystis nidulans R2</name>
    <dbReference type="NCBI Taxonomy" id="1140"/>
    <lineage>
        <taxon>Bacteria</taxon>
        <taxon>Bacillati</taxon>
        <taxon>Cyanobacteriota</taxon>
        <taxon>Cyanophyceae</taxon>
        <taxon>Synechococcales</taxon>
        <taxon>Synechococcaceae</taxon>
        <taxon>Synechococcus</taxon>
    </lineage>
</organism>
<dbReference type="SFLD" id="SFLDG01135">
    <property type="entry name" value="C1.5.6:_HAD__Beta-PGM__Phospha"/>
    <property type="match status" value="1"/>
</dbReference>
<proteinExistence type="inferred from homology"/>
<dbReference type="HOGENOM" id="CLU_045011_13_2_3"/>
<dbReference type="GO" id="GO:0016787">
    <property type="term" value="F:hydrolase activity"/>
    <property type="evidence" value="ECO:0007669"/>
    <property type="project" value="UniProtKB-KW"/>
</dbReference>
<dbReference type="SFLD" id="SFLDS00003">
    <property type="entry name" value="Haloacid_Dehalogenase"/>
    <property type="match status" value="1"/>
</dbReference>
<dbReference type="Gene3D" id="3.40.50.1000">
    <property type="entry name" value="HAD superfamily/HAD-like"/>
    <property type="match status" value="1"/>
</dbReference>
<dbReference type="CDD" id="cd07526">
    <property type="entry name" value="HAD_BPGM_like"/>
    <property type="match status" value="1"/>
</dbReference>
<dbReference type="PaxDb" id="1140-Synpcc7942_0085"/>
<comment type="similarity">
    <text evidence="2">Belongs to the HAD-like hydrolase superfamily. CbbY/CbbZ/Gph/YieH family.</text>
</comment>
<dbReference type="InterPro" id="IPR036412">
    <property type="entry name" value="HAD-like_sf"/>
</dbReference>
<dbReference type="SFLD" id="SFLDG01129">
    <property type="entry name" value="C1.5:_HAD__Beta-PGM__Phosphata"/>
    <property type="match status" value="1"/>
</dbReference>
<dbReference type="InterPro" id="IPR051600">
    <property type="entry name" value="Beta-PGM-like"/>
</dbReference>
<dbReference type="RefSeq" id="WP_011377433.1">
    <property type="nucleotide sequence ID" value="NC_007604.1"/>
</dbReference>
<protein>
    <submittedName>
        <fullName evidence="5">HAD-superfamily hydrolase subfamily IA, variant 3</fullName>
    </submittedName>
</protein>
<dbReference type="eggNOG" id="COG0637">
    <property type="taxonomic scope" value="Bacteria"/>
</dbReference>
<dbReference type="KEGG" id="syf:Synpcc7942_0085"/>
<keyword evidence="6" id="KW-1185">Reference proteome</keyword>
<keyword evidence="5" id="KW-0378">Hydrolase</keyword>
<dbReference type="BioCyc" id="SYNEL:SYNPCC7942_0085-MONOMER"/>
<evidence type="ECO:0000256" key="1">
    <source>
        <dbReference type="ARBA" id="ARBA00001946"/>
    </source>
</evidence>
<dbReference type="STRING" id="1140.Synpcc7942_0085"/>
<dbReference type="OrthoDB" id="9797743at2"/>
<evidence type="ECO:0000256" key="4">
    <source>
        <dbReference type="ARBA" id="ARBA00022842"/>
    </source>
</evidence>
<comment type="cofactor">
    <cofactor evidence="1">
        <name>Mg(2+)</name>
        <dbReference type="ChEBI" id="CHEBI:18420"/>
    </cofactor>
</comment>
<gene>
    <name evidence="5" type="ordered locus">Synpcc7942_0085</name>
</gene>
<name>Q31S52_SYNE7</name>
<dbReference type="PANTHER" id="PTHR46193">
    <property type="entry name" value="6-PHOSPHOGLUCONATE PHOSPHATASE"/>
    <property type="match status" value="1"/>
</dbReference>
<dbReference type="GO" id="GO:0046872">
    <property type="term" value="F:metal ion binding"/>
    <property type="evidence" value="ECO:0007669"/>
    <property type="project" value="UniProtKB-KW"/>
</dbReference>
<dbReference type="InterPro" id="IPR006439">
    <property type="entry name" value="HAD-SF_hydro_IA"/>
</dbReference>